<dbReference type="InterPro" id="IPR016024">
    <property type="entry name" value="ARM-type_fold"/>
</dbReference>
<organism evidence="1 2">
    <name type="scientific">Xylanibacter ruminicola</name>
    <name type="common">Prevotella ruminicola</name>
    <dbReference type="NCBI Taxonomy" id="839"/>
    <lineage>
        <taxon>Bacteria</taxon>
        <taxon>Pseudomonadati</taxon>
        <taxon>Bacteroidota</taxon>
        <taxon>Bacteroidia</taxon>
        <taxon>Bacteroidales</taxon>
        <taxon>Prevotellaceae</taxon>
        <taxon>Xylanibacter</taxon>
    </lineage>
</organism>
<dbReference type="SUPFAM" id="SSF48371">
    <property type="entry name" value="ARM repeat"/>
    <property type="match status" value="1"/>
</dbReference>
<dbReference type="EMBL" id="FRBD01000010">
    <property type="protein sequence ID" value="SHK72113.1"/>
    <property type="molecule type" value="Genomic_DNA"/>
</dbReference>
<accession>A0A1M6USF5</accession>
<proteinExistence type="predicted"/>
<evidence type="ECO:0000313" key="1">
    <source>
        <dbReference type="EMBL" id="SHK72113.1"/>
    </source>
</evidence>
<gene>
    <name evidence="1" type="ORF">SAMN05216463_11095</name>
</gene>
<dbReference type="AlphaFoldDB" id="A0A1M6USF5"/>
<dbReference type="Proteomes" id="UP000184130">
    <property type="component" value="Unassembled WGS sequence"/>
</dbReference>
<reference evidence="1 2" key="1">
    <citation type="submission" date="2016-11" db="EMBL/GenBank/DDBJ databases">
        <authorList>
            <person name="Jaros S."/>
            <person name="Januszkiewicz K."/>
            <person name="Wedrychowicz H."/>
        </authorList>
    </citation>
    <scope>NUCLEOTIDE SEQUENCE [LARGE SCALE GENOMIC DNA]</scope>
    <source>
        <strain evidence="1 2">KHT3</strain>
    </source>
</reference>
<sequence>MKLKCSIRRDDACCIDLSPFVTEWYKISQMFGNIRNYLYLCIVKTIKYKKVNIINMAITEERLRQTFSEGGAQEIYQEVKASGDFLDFARQYAFSQDYRVARSSLWGLTKASKEELSQLQVIQNEFIDQAMQTDNSSVRRLSLNVVERLKMSEDDLRTDFLDFCFEHMLDVEEYPGIQSVCMKLAFRMCSFYPELMDELKRTLEAIEIDYYKPAVKCVRNRILNGRLK</sequence>
<protein>
    <submittedName>
        <fullName evidence="1">Uncharacterized protein</fullName>
    </submittedName>
</protein>
<name>A0A1M6USF5_XYLRU</name>
<evidence type="ECO:0000313" key="2">
    <source>
        <dbReference type="Proteomes" id="UP000184130"/>
    </source>
</evidence>